<evidence type="ECO:0000256" key="1">
    <source>
        <dbReference type="SAM" id="MobiDB-lite"/>
    </source>
</evidence>
<comment type="caution">
    <text evidence="2">The sequence shown here is derived from an EMBL/GenBank/DDBJ whole genome shotgun (WGS) entry which is preliminary data.</text>
</comment>
<keyword evidence="3" id="KW-1185">Reference proteome</keyword>
<evidence type="ECO:0000313" key="2">
    <source>
        <dbReference type="EMBL" id="KAG5456378.1"/>
    </source>
</evidence>
<sequence>MTVAQPPASGKEGPSNPENSEVPESRPHSSSEQNEEEDEYELRITRSGCRAEHEAVQDCFFDCGKDWRNVLRRDRRGRPDARFAQTLSSLNHADFREATGDRDGVSRPLTRATLGGSAGISRPLTRATLGGSASIILGLHSAFACLGTEAEACLRMSSRANWL</sequence>
<dbReference type="Proteomes" id="UP000673691">
    <property type="component" value="Unassembled WGS sequence"/>
</dbReference>
<protein>
    <submittedName>
        <fullName evidence="2">Uncharacterized protein</fullName>
    </submittedName>
</protein>
<accession>A0A8H7ZNS7</accession>
<dbReference type="OrthoDB" id="5586401at2759"/>
<dbReference type="EMBL" id="JAEFCI010011839">
    <property type="protein sequence ID" value="KAG5456378.1"/>
    <property type="molecule type" value="Genomic_DNA"/>
</dbReference>
<evidence type="ECO:0000313" key="3">
    <source>
        <dbReference type="Proteomes" id="UP000673691"/>
    </source>
</evidence>
<gene>
    <name evidence="2" type="ORF">BJ554DRAFT_3898</name>
</gene>
<organism evidence="2 3">
    <name type="scientific">Olpidium bornovanus</name>
    <dbReference type="NCBI Taxonomy" id="278681"/>
    <lineage>
        <taxon>Eukaryota</taxon>
        <taxon>Fungi</taxon>
        <taxon>Fungi incertae sedis</taxon>
        <taxon>Olpidiomycota</taxon>
        <taxon>Olpidiomycotina</taxon>
        <taxon>Olpidiomycetes</taxon>
        <taxon>Olpidiales</taxon>
        <taxon>Olpidiaceae</taxon>
        <taxon>Olpidium</taxon>
    </lineage>
</organism>
<dbReference type="AlphaFoldDB" id="A0A8H7ZNS7"/>
<reference evidence="2 3" key="1">
    <citation type="journal article" name="Sci. Rep.">
        <title>Genome-scale phylogenetic analyses confirm Olpidium as the closest living zoosporic fungus to the non-flagellated, terrestrial fungi.</title>
        <authorList>
            <person name="Chang Y."/>
            <person name="Rochon D."/>
            <person name="Sekimoto S."/>
            <person name="Wang Y."/>
            <person name="Chovatia M."/>
            <person name="Sandor L."/>
            <person name="Salamov A."/>
            <person name="Grigoriev I.V."/>
            <person name="Stajich J.E."/>
            <person name="Spatafora J.W."/>
        </authorList>
    </citation>
    <scope>NUCLEOTIDE SEQUENCE [LARGE SCALE GENOMIC DNA]</scope>
    <source>
        <strain evidence="2">S191</strain>
    </source>
</reference>
<proteinExistence type="predicted"/>
<name>A0A8H7ZNS7_9FUNG</name>
<feature type="region of interest" description="Disordered" evidence="1">
    <location>
        <begin position="1"/>
        <end position="43"/>
    </location>
</feature>